<dbReference type="EMBL" id="JACTNF010000049">
    <property type="protein sequence ID" value="MBO1077198.1"/>
    <property type="molecule type" value="Genomic_DNA"/>
</dbReference>
<evidence type="ECO:0000256" key="1">
    <source>
        <dbReference type="SAM" id="Phobius"/>
    </source>
</evidence>
<keyword evidence="3" id="KW-1185">Reference proteome</keyword>
<reference evidence="2 3" key="1">
    <citation type="submission" date="2020-09" db="EMBL/GenBank/DDBJ databases">
        <title>Roseomonas.</title>
        <authorList>
            <person name="Zhu W."/>
        </authorList>
    </citation>
    <scope>NUCLEOTIDE SEQUENCE [LARGE SCALE GENOMIC DNA]</scope>
    <source>
        <strain evidence="2 3">1311</strain>
    </source>
</reference>
<protein>
    <submittedName>
        <fullName evidence="2">CbtB-domain containing protein</fullName>
    </submittedName>
</protein>
<comment type="caution">
    <text evidence="2">The sequence shown here is derived from an EMBL/GenBank/DDBJ whole genome shotgun (WGS) entry which is preliminary data.</text>
</comment>
<name>A0ABS3KIA4_9PROT</name>
<organism evidence="2 3">
    <name type="scientific">Roseomonas marmotae</name>
    <dbReference type="NCBI Taxonomy" id="2768161"/>
    <lineage>
        <taxon>Bacteria</taxon>
        <taxon>Pseudomonadati</taxon>
        <taxon>Pseudomonadota</taxon>
        <taxon>Alphaproteobacteria</taxon>
        <taxon>Acetobacterales</taxon>
        <taxon>Roseomonadaceae</taxon>
        <taxon>Roseomonas</taxon>
    </lineage>
</organism>
<proteinExistence type="predicted"/>
<gene>
    <name evidence="2" type="ORF">IAI60_21580</name>
</gene>
<feature type="transmembrane region" description="Helical" evidence="1">
    <location>
        <begin position="22"/>
        <end position="42"/>
    </location>
</feature>
<evidence type="ECO:0000313" key="2">
    <source>
        <dbReference type="EMBL" id="MBO1077198.1"/>
    </source>
</evidence>
<dbReference type="Proteomes" id="UP001518990">
    <property type="component" value="Unassembled WGS sequence"/>
</dbReference>
<accession>A0ABS3KIA4</accession>
<dbReference type="Pfam" id="PF09489">
    <property type="entry name" value="CbtB"/>
    <property type="match status" value="1"/>
</dbReference>
<dbReference type="RefSeq" id="WP_207451164.1">
    <property type="nucleotide sequence ID" value="NZ_CP061099.1"/>
</dbReference>
<keyword evidence="1" id="KW-0812">Transmembrane</keyword>
<dbReference type="InterPro" id="IPR012667">
    <property type="entry name" value="CbtB_put"/>
</dbReference>
<sequence length="64" mass="6812">MHTHQTHLPVQSAALSSPTSSWFIQVVCAAFLGLFVIGGAGLSHIEAIHNAAHDVRHSLGFPCH</sequence>
<keyword evidence="1" id="KW-0472">Membrane</keyword>
<evidence type="ECO:0000313" key="3">
    <source>
        <dbReference type="Proteomes" id="UP001518990"/>
    </source>
</evidence>
<dbReference type="NCBIfam" id="TIGR02459">
    <property type="entry name" value="CbtB"/>
    <property type="match status" value="1"/>
</dbReference>
<keyword evidence="1" id="KW-1133">Transmembrane helix</keyword>